<dbReference type="Proteomes" id="UP000499080">
    <property type="component" value="Unassembled WGS sequence"/>
</dbReference>
<evidence type="ECO:0000313" key="3">
    <source>
        <dbReference type="Proteomes" id="UP000499080"/>
    </source>
</evidence>
<protein>
    <submittedName>
        <fullName evidence="2">Uncharacterized protein</fullName>
    </submittedName>
</protein>
<reference evidence="2 3" key="1">
    <citation type="journal article" date="2019" name="Sci. Rep.">
        <title>Orb-weaving spider Araneus ventricosus genome elucidates the spidroin gene catalogue.</title>
        <authorList>
            <person name="Kono N."/>
            <person name="Nakamura H."/>
            <person name="Ohtoshi R."/>
            <person name="Moran D.A.P."/>
            <person name="Shinohara A."/>
            <person name="Yoshida Y."/>
            <person name="Fujiwara M."/>
            <person name="Mori M."/>
            <person name="Tomita M."/>
            <person name="Arakawa K."/>
        </authorList>
    </citation>
    <scope>NUCLEOTIDE SEQUENCE [LARGE SCALE GENOMIC DNA]</scope>
</reference>
<organism evidence="2 3">
    <name type="scientific">Araneus ventricosus</name>
    <name type="common">Orbweaver spider</name>
    <name type="synonym">Epeira ventricosa</name>
    <dbReference type="NCBI Taxonomy" id="182803"/>
    <lineage>
        <taxon>Eukaryota</taxon>
        <taxon>Metazoa</taxon>
        <taxon>Ecdysozoa</taxon>
        <taxon>Arthropoda</taxon>
        <taxon>Chelicerata</taxon>
        <taxon>Arachnida</taxon>
        <taxon>Araneae</taxon>
        <taxon>Araneomorphae</taxon>
        <taxon>Entelegynae</taxon>
        <taxon>Araneoidea</taxon>
        <taxon>Araneidae</taxon>
        <taxon>Araneus</taxon>
    </lineage>
</organism>
<gene>
    <name evidence="2" type="ORF">AVEN_28522_1</name>
</gene>
<sequence>MHFGRGSNESIRHSRPPKISGARHEVHRQEVNTYGLIKSFSMIK</sequence>
<dbReference type="AlphaFoldDB" id="A0A4Y2SBD5"/>
<name>A0A4Y2SBD5_ARAVE</name>
<keyword evidence="3" id="KW-1185">Reference proteome</keyword>
<feature type="non-terminal residue" evidence="2">
    <location>
        <position position="44"/>
    </location>
</feature>
<feature type="region of interest" description="Disordered" evidence="1">
    <location>
        <begin position="1"/>
        <end position="26"/>
    </location>
</feature>
<evidence type="ECO:0000313" key="2">
    <source>
        <dbReference type="EMBL" id="GBN84896.1"/>
    </source>
</evidence>
<accession>A0A4Y2SBD5</accession>
<evidence type="ECO:0000256" key="1">
    <source>
        <dbReference type="SAM" id="MobiDB-lite"/>
    </source>
</evidence>
<dbReference type="EMBL" id="BGPR01020537">
    <property type="protein sequence ID" value="GBN84896.1"/>
    <property type="molecule type" value="Genomic_DNA"/>
</dbReference>
<comment type="caution">
    <text evidence="2">The sequence shown here is derived from an EMBL/GenBank/DDBJ whole genome shotgun (WGS) entry which is preliminary data.</text>
</comment>
<proteinExistence type="predicted"/>